<dbReference type="InterPro" id="IPR001853">
    <property type="entry name" value="DSBA-like_thioredoxin_dom"/>
</dbReference>
<dbReference type="HOGENOM" id="CLU_069253_2_1_9"/>
<dbReference type="Pfam" id="PF01323">
    <property type="entry name" value="DSBA"/>
    <property type="match status" value="1"/>
</dbReference>
<gene>
    <name evidence="2" type="ordered locus">Dred_2656</name>
</gene>
<dbReference type="GO" id="GO:0016853">
    <property type="term" value="F:isomerase activity"/>
    <property type="evidence" value="ECO:0007669"/>
    <property type="project" value="UniProtKB-KW"/>
</dbReference>
<dbReference type="Gene3D" id="3.40.30.10">
    <property type="entry name" value="Glutaredoxin"/>
    <property type="match status" value="1"/>
</dbReference>
<evidence type="ECO:0000313" key="3">
    <source>
        <dbReference type="Proteomes" id="UP000001556"/>
    </source>
</evidence>
<dbReference type="AlphaFoldDB" id="A4J7V9"/>
<dbReference type="GO" id="GO:0016491">
    <property type="term" value="F:oxidoreductase activity"/>
    <property type="evidence" value="ECO:0007669"/>
    <property type="project" value="InterPro"/>
</dbReference>
<reference evidence="2 3" key="1">
    <citation type="submission" date="2007-03" db="EMBL/GenBank/DDBJ databases">
        <title>Complete sequence of Desulfotomaculum reducens MI-1.</title>
        <authorList>
            <consortium name="US DOE Joint Genome Institute"/>
            <person name="Copeland A."/>
            <person name="Lucas S."/>
            <person name="Lapidus A."/>
            <person name="Barry K."/>
            <person name="Detter J.C."/>
            <person name="Glavina del Rio T."/>
            <person name="Hammon N."/>
            <person name="Israni S."/>
            <person name="Dalin E."/>
            <person name="Tice H."/>
            <person name="Pitluck S."/>
            <person name="Sims D."/>
            <person name="Brettin T."/>
            <person name="Bruce D."/>
            <person name="Han C."/>
            <person name="Tapia R."/>
            <person name="Schmutz J."/>
            <person name="Larimer F."/>
            <person name="Land M."/>
            <person name="Hauser L."/>
            <person name="Kyrpides N."/>
            <person name="Kim E."/>
            <person name="Tebo B.M."/>
            <person name="Richardson P."/>
        </authorList>
    </citation>
    <scope>NUCLEOTIDE SEQUENCE [LARGE SCALE GENOMIC DNA]</scope>
    <source>
        <strain evidence="2 3">MI-1</strain>
    </source>
</reference>
<dbReference type="Proteomes" id="UP000001556">
    <property type="component" value="Chromosome"/>
</dbReference>
<name>A4J7V9_DESRM</name>
<feature type="domain" description="DSBA-like thioredoxin" evidence="1">
    <location>
        <begin position="8"/>
        <end position="168"/>
    </location>
</feature>
<protein>
    <submittedName>
        <fullName evidence="2">Dithiol-disulfide isomerase involved in polyketide biosynthesis-like protein</fullName>
    </submittedName>
</protein>
<dbReference type="SUPFAM" id="SSF52833">
    <property type="entry name" value="Thioredoxin-like"/>
    <property type="match status" value="1"/>
</dbReference>
<proteinExistence type="predicted"/>
<keyword evidence="3" id="KW-1185">Reference proteome</keyword>
<evidence type="ECO:0000259" key="1">
    <source>
        <dbReference type="Pfam" id="PF01323"/>
    </source>
</evidence>
<dbReference type="PANTHER" id="PTHR13887:SF41">
    <property type="entry name" value="THIOREDOXIN SUPERFAMILY PROTEIN"/>
    <property type="match status" value="1"/>
</dbReference>
<dbReference type="KEGG" id="drm:Dred_2656"/>
<dbReference type="PANTHER" id="PTHR13887">
    <property type="entry name" value="GLUTATHIONE S-TRANSFERASE KAPPA"/>
    <property type="match status" value="1"/>
</dbReference>
<dbReference type="eggNOG" id="COG2761">
    <property type="taxonomic scope" value="Bacteria"/>
</dbReference>
<accession>A4J7V9</accession>
<organism evidence="2 3">
    <name type="scientific">Desulforamulus reducens (strain ATCC BAA-1160 / DSM 100696 / MI-1)</name>
    <name type="common">Desulfotomaculum reducens</name>
    <dbReference type="NCBI Taxonomy" id="349161"/>
    <lineage>
        <taxon>Bacteria</taxon>
        <taxon>Bacillati</taxon>
        <taxon>Bacillota</taxon>
        <taxon>Clostridia</taxon>
        <taxon>Eubacteriales</taxon>
        <taxon>Peptococcaceae</taxon>
        <taxon>Desulforamulus</taxon>
    </lineage>
</organism>
<dbReference type="InterPro" id="IPR036249">
    <property type="entry name" value="Thioredoxin-like_sf"/>
</dbReference>
<sequence length="172" mass="19477">MSREYPLDITWVGYELRPERAAEGEKLSNILPGADLKQVFAHYNQAALEYGISINQVDFLPNTHMALMATEFAKDLDMFEEFHSLVFKSFFTEGRDIGNSKVVVDLLVSLNVPREKAAAILNDPVYSDRVKKNRNDAVNFVAGLPTFIIENKKKIVGAQPLNVFRNILDSYH</sequence>
<evidence type="ECO:0000313" key="2">
    <source>
        <dbReference type="EMBL" id="ABO51162.1"/>
    </source>
</evidence>
<keyword evidence="2" id="KW-0413">Isomerase</keyword>
<dbReference type="STRING" id="349161.Dred_2656"/>
<dbReference type="EMBL" id="CP000612">
    <property type="protein sequence ID" value="ABO51162.1"/>
    <property type="molecule type" value="Genomic_DNA"/>
</dbReference>